<feature type="non-terminal residue" evidence="2">
    <location>
        <position position="1"/>
    </location>
</feature>
<dbReference type="InterPro" id="IPR001296">
    <property type="entry name" value="Glyco_trans_1"/>
</dbReference>
<reference evidence="2" key="1">
    <citation type="journal article" date="2015" name="Nature">
        <title>Complex archaea that bridge the gap between prokaryotes and eukaryotes.</title>
        <authorList>
            <person name="Spang A."/>
            <person name="Saw J.H."/>
            <person name="Jorgensen S.L."/>
            <person name="Zaremba-Niedzwiedzka K."/>
            <person name="Martijn J."/>
            <person name="Lind A.E."/>
            <person name="van Eijk R."/>
            <person name="Schleper C."/>
            <person name="Guy L."/>
            <person name="Ettema T.J."/>
        </authorList>
    </citation>
    <scope>NUCLEOTIDE SEQUENCE</scope>
</reference>
<dbReference type="Pfam" id="PF13692">
    <property type="entry name" value="Glyco_trans_1_4"/>
    <property type="match status" value="1"/>
</dbReference>
<dbReference type="Gene3D" id="3.40.50.11090">
    <property type="match status" value="1"/>
</dbReference>
<dbReference type="GO" id="GO:0016757">
    <property type="term" value="F:glycosyltransferase activity"/>
    <property type="evidence" value="ECO:0007669"/>
    <property type="project" value="InterPro"/>
</dbReference>
<gene>
    <name evidence="2" type="ORF">LCGC14_2412120</name>
</gene>
<proteinExistence type="predicted"/>
<evidence type="ECO:0000313" key="2">
    <source>
        <dbReference type="EMBL" id="KKL24759.1"/>
    </source>
</evidence>
<dbReference type="PANTHER" id="PTHR12526:SF630">
    <property type="entry name" value="GLYCOSYLTRANSFERASE"/>
    <property type="match status" value="1"/>
</dbReference>
<sequence length="458" mass="51193">IMNQPRFAKVLGTEVDIYCDPAKNHSYGLPSLEAMASGAVPVCWDNKGINEYAIDGLDAIILPNRTSSKVMAERIYNLLFNEPKRFAGLRQEGQKTVRKLTRHRGVVDFVSLMEKKLELTFKPRTIAVITPHLRKYGGPTTILDTANLLKRAGHNVALYTIYPDISPAVQALAKVPIMVNWQNIPPCDLLISNSDNEHNKEFIEMAHIKKKVMLKLSHNKRFQSLEADSLNLKWDAVATSTNWLKEATEKVTDGWKYKTQPATRVGWYHYGHDVFNTTADRRNFGDKDKGLTLGTLIHAHPLKGTDEALQVMQAMGQKYPGKLQLVGVGEVPDFAKKKPRWLNYVLNPSRDEMAQVMKQVDIWIIASHTEGLGRMTLEAMSSGCAIVSTNTGAEFLEDGKNCLLASIGNVPDLTKAVERLYLNTEFKQEIVTASYATAVSAADPRAYIKNWNRLIGGL</sequence>
<dbReference type="CDD" id="cd03801">
    <property type="entry name" value="GT4_PimA-like"/>
    <property type="match status" value="1"/>
</dbReference>
<name>A0A0F9BS59_9ZZZZ</name>
<dbReference type="PANTHER" id="PTHR12526">
    <property type="entry name" value="GLYCOSYLTRANSFERASE"/>
    <property type="match status" value="1"/>
</dbReference>
<accession>A0A0F9BS59</accession>
<evidence type="ECO:0000259" key="1">
    <source>
        <dbReference type="Pfam" id="PF00534"/>
    </source>
</evidence>
<dbReference type="Pfam" id="PF00534">
    <property type="entry name" value="Glycos_transf_1"/>
    <property type="match status" value="1"/>
</dbReference>
<dbReference type="SUPFAM" id="SSF53756">
    <property type="entry name" value="UDP-Glycosyltransferase/glycogen phosphorylase"/>
    <property type="match status" value="2"/>
</dbReference>
<organism evidence="2">
    <name type="scientific">marine sediment metagenome</name>
    <dbReference type="NCBI Taxonomy" id="412755"/>
    <lineage>
        <taxon>unclassified sequences</taxon>
        <taxon>metagenomes</taxon>
        <taxon>ecological metagenomes</taxon>
    </lineage>
</organism>
<dbReference type="EMBL" id="LAZR01036466">
    <property type="protein sequence ID" value="KKL24759.1"/>
    <property type="molecule type" value="Genomic_DNA"/>
</dbReference>
<comment type="caution">
    <text evidence="2">The sequence shown here is derived from an EMBL/GenBank/DDBJ whole genome shotgun (WGS) entry which is preliminary data.</text>
</comment>
<dbReference type="Gene3D" id="3.40.50.2000">
    <property type="entry name" value="Glycogen Phosphorylase B"/>
    <property type="match status" value="2"/>
</dbReference>
<feature type="domain" description="Glycosyl transferase family 1" evidence="1">
    <location>
        <begin position="15"/>
        <end position="85"/>
    </location>
</feature>
<dbReference type="AlphaFoldDB" id="A0A0F9BS59"/>
<protein>
    <recommendedName>
        <fullName evidence="1">Glycosyl transferase family 1 domain-containing protein</fullName>
    </recommendedName>
</protein>